<evidence type="ECO:0000259" key="16">
    <source>
        <dbReference type="Pfam" id="PF08545"/>
    </source>
</evidence>
<evidence type="ECO:0000256" key="5">
    <source>
        <dbReference type="ARBA" id="ARBA00022832"/>
    </source>
</evidence>
<evidence type="ECO:0000313" key="17">
    <source>
        <dbReference type="EMBL" id="QAA34191.1"/>
    </source>
</evidence>
<keyword evidence="3 14" id="KW-0444">Lipid biosynthesis</keyword>
<evidence type="ECO:0000256" key="2">
    <source>
        <dbReference type="ARBA" id="ARBA00008642"/>
    </source>
</evidence>
<keyword evidence="7 14" id="KW-0275">Fatty acid biosynthesis</keyword>
<comment type="domain">
    <text evidence="14">The last Arg residue of the ACP-binding site is essential for the weak association between ACP/AcpP and FabH.</text>
</comment>
<dbReference type="GO" id="GO:0006633">
    <property type="term" value="P:fatty acid biosynthetic process"/>
    <property type="evidence" value="ECO:0007669"/>
    <property type="project" value="UniProtKB-UniRule"/>
</dbReference>
<dbReference type="InterPro" id="IPR013751">
    <property type="entry name" value="ACP_syn_III_N"/>
</dbReference>
<evidence type="ECO:0000256" key="10">
    <source>
        <dbReference type="ARBA" id="ARBA00051096"/>
    </source>
</evidence>
<dbReference type="GO" id="GO:0005737">
    <property type="term" value="C:cytoplasm"/>
    <property type="evidence" value="ECO:0007669"/>
    <property type="project" value="UniProtKB-SubCell"/>
</dbReference>
<keyword evidence="9 14" id="KW-0012">Acyltransferase</keyword>
<evidence type="ECO:0000313" key="18">
    <source>
        <dbReference type="Proteomes" id="UP000286268"/>
    </source>
</evidence>
<name>A0A3R5X483_9CLOT</name>
<gene>
    <name evidence="14" type="primary">fabH</name>
    <name evidence="17" type="ORF">C1I91_22560</name>
</gene>
<dbReference type="PANTHER" id="PTHR43091">
    <property type="entry name" value="3-OXOACYL-[ACYL-CARRIER-PROTEIN] SYNTHASE"/>
    <property type="match status" value="1"/>
</dbReference>
<evidence type="ECO:0000256" key="8">
    <source>
        <dbReference type="ARBA" id="ARBA00023268"/>
    </source>
</evidence>
<dbReference type="OrthoDB" id="9815506at2"/>
<dbReference type="NCBIfam" id="TIGR00747">
    <property type="entry name" value="fabH"/>
    <property type="match status" value="1"/>
</dbReference>
<comment type="subcellular location">
    <subcellularLocation>
        <location evidence="14">Cytoplasm</location>
    </subcellularLocation>
</comment>
<dbReference type="GO" id="GO:0004315">
    <property type="term" value="F:3-oxoacyl-[acyl-carrier-protein] synthase activity"/>
    <property type="evidence" value="ECO:0007669"/>
    <property type="project" value="InterPro"/>
</dbReference>
<protein>
    <recommendedName>
        <fullName evidence="14">Beta-ketoacyl-[acyl-carrier-protein] synthase III</fullName>
        <shortName evidence="14">Beta-ketoacyl-ACP synthase III</shortName>
        <shortName evidence="14">KAS III</shortName>
        <ecNumber evidence="14">2.3.1.180</ecNumber>
    </recommendedName>
    <alternativeName>
        <fullName evidence="14">3-oxoacyl-[acyl-carrier-protein] synthase 3</fullName>
    </alternativeName>
    <alternativeName>
        <fullName evidence="14">3-oxoacyl-[acyl-carrier-protein] synthase III</fullName>
    </alternativeName>
</protein>
<dbReference type="Proteomes" id="UP000286268">
    <property type="component" value="Chromosome"/>
</dbReference>
<dbReference type="InterPro" id="IPR013747">
    <property type="entry name" value="ACP_syn_III_C"/>
</dbReference>
<accession>A0A3R5X483</accession>
<evidence type="ECO:0000256" key="13">
    <source>
        <dbReference type="ARBA" id="ARBA00052985"/>
    </source>
</evidence>
<dbReference type="EC" id="2.3.1.180" evidence="14"/>
<dbReference type="FunFam" id="3.40.47.10:FF:000004">
    <property type="entry name" value="3-oxoacyl-[acyl-carrier-protein] synthase 3"/>
    <property type="match status" value="1"/>
</dbReference>
<dbReference type="AlphaFoldDB" id="A0A3R5X483"/>
<evidence type="ECO:0000256" key="14">
    <source>
        <dbReference type="HAMAP-Rule" id="MF_01815"/>
    </source>
</evidence>
<comment type="catalytic activity">
    <reaction evidence="12">
        <text>2-methylpropanoyl-CoA + malonyl-[ACP] + H(+) = 4-methyl-3-oxopentanoyl-[ACP] + CO2 + CoA</text>
        <dbReference type="Rhea" id="RHEA:42268"/>
        <dbReference type="Rhea" id="RHEA-COMP:9623"/>
        <dbReference type="Rhea" id="RHEA-COMP:9940"/>
        <dbReference type="ChEBI" id="CHEBI:15378"/>
        <dbReference type="ChEBI" id="CHEBI:16526"/>
        <dbReference type="ChEBI" id="CHEBI:57287"/>
        <dbReference type="ChEBI" id="CHEBI:57338"/>
        <dbReference type="ChEBI" id="CHEBI:78449"/>
        <dbReference type="ChEBI" id="CHEBI:78820"/>
        <dbReference type="EC" id="2.3.1.300"/>
    </reaction>
    <physiologicalReaction direction="left-to-right" evidence="12">
        <dbReference type="Rhea" id="RHEA:42269"/>
    </physiologicalReaction>
</comment>
<dbReference type="Pfam" id="PF08545">
    <property type="entry name" value="ACP_syn_III"/>
    <property type="match status" value="1"/>
</dbReference>
<evidence type="ECO:0000256" key="9">
    <source>
        <dbReference type="ARBA" id="ARBA00023315"/>
    </source>
</evidence>
<sequence>MIYTKIISTGSYAPSNVVTNDDLSKIVETDDQWISSRTGIRERRVSEGENTSSLAAKAGIEAIKNAGLTAMDIDLIVVSTTTPDCFTPSTACIVQDIIGAKKAYAFDVSAACSGFIYALSVADKIMRAGEEQTALVIGAEVLSRIVNWEDRSTCVLFGDGAGAVVLKKSETKGIISSILGSDGTLGRSSLTCGEFITKNPYVKEAKEEQDINIHMDGKEIFRFAVNTIPQAVKEVLEKSGTGLDELKYIFPHQANLRIVDAAAKKLDMPKEKFFINLNKYGNTSAASIPLAVDEANREGLLKEGDKLVLVGFGGGLTWGAIYLQW</sequence>
<dbReference type="CDD" id="cd00830">
    <property type="entry name" value="KAS_III"/>
    <property type="match status" value="1"/>
</dbReference>
<evidence type="ECO:0000256" key="4">
    <source>
        <dbReference type="ARBA" id="ARBA00022679"/>
    </source>
</evidence>
<feature type="active site" evidence="14">
    <location>
        <position position="282"/>
    </location>
</feature>
<reference evidence="17 18" key="1">
    <citation type="submission" date="2018-01" db="EMBL/GenBank/DDBJ databases">
        <title>Genome Sequencing and Assembly of Anaerobacter polyendosporus strain CT4.</title>
        <authorList>
            <person name="Tachaapaikoon C."/>
            <person name="Sutheeworapong S."/>
            <person name="Jenjaroenpun P."/>
            <person name="Wongsurawat T."/>
            <person name="Nookeaw I."/>
            <person name="Cheawchanlertfa P."/>
            <person name="Kosugi A."/>
            <person name="Cheevadhanarak S."/>
            <person name="Ratanakhanokchai K."/>
        </authorList>
    </citation>
    <scope>NUCLEOTIDE SEQUENCE [LARGE SCALE GENOMIC DNA]</scope>
    <source>
        <strain evidence="17 18">CT4</strain>
    </source>
</reference>
<dbReference type="InterPro" id="IPR016039">
    <property type="entry name" value="Thiolase-like"/>
</dbReference>
<comment type="catalytic activity">
    <reaction evidence="13">
        <text>3-methylbutanoyl-CoA + malonyl-[ACP] + H(+) = 5-methyl-3-oxohexanoyl-[ACP] + CO2 + CoA</text>
        <dbReference type="Rhea" id="RHEA:42272"/>
        <dbReference type="Rhea" id="RHEA-COMP:9623"/>
        <dbReference type="Rhea" id="RHEA-COMP:9941"/>
        <dbReference type="ChEBI" id="CHEBI:15378"/>
        <dbReference type="ChEBI" id="CHEBI:16526"/>
        <dbReference type="ChEBI" id="CHEBI:57287"/>
        <dbReference type="ChEBI" id="CHEBI:57345"/>
        <dbReference type="ChEBI" id="CHEBI:78449"/>
        <dbReference type="ChEBI" id="CHEBI:78822"/>
        <dbReference type="EC" id="2.3.1.300"/>
    </reaction>
    <physiologicalReaction direction="left-to-right" evidence="13">
        <dbReference type="Rhea" id="RHEA:42273"/>
    </physiologicalReaction>
</comment>
<comment type="function">
    <text evidence="14">Catalyzes the condensation reaction of fatty acid synthesis by the addition to an acyl acceptor of two carbons from malonyl-ACP. Catalyzes the first condensation reaction which initiates fatty acid synthesis and may therefore play a role in governing the total rate of fatty acid production. Possesses both acetoacetyl-ACP synthase and acetyl transacylase activities. Its substrate specificity determines the biosynthesis of branched-chain and/or straight-chain of fatty acids.</text>
</comment>
<evidence type="ECO:0000256" key="7">
    <source>
        <dbReference type="ARBA" id="ARBA00023160"/>
    </source>
</evidence>
<comment type="subunit">
    <text evidence="14">Homodimer.</text>
</comment>
<keyword evidence="4 14" id="KW-0808">Transferase</keyword>
<comment type="similarity">
    <text evidence="2 14">Belongs to the thiolase-like superfamily. FabH family.</text>
</comment>
<comment type="pathway">
    <text evidence="1 14">Lipid metabolism; fatty acid biosynthesis.</text>
</comment>
<evidence type="ECO:0000256" key="1">
    <source>
        <dbReference type="ARBA" id="ARBA00005194"/>
    </source>
</evidence>
<feature type="region of interest" description="ACP-binding" evidence="14">
    <location>
        <begin position="253"/>
        <end position="257"/>
    </location>
</feature>
<evidence type="ECO:0000259" key="15">
    <source>
        <dbReference type="Pfam" id="PF08541"/>
    </source>
</evidence>
<feature type="domain" description="Beta-ketoacyl-[acyl-carrier-protein] synthase III C-terminal" evidence="15">
    <location>
        <begin position="236"/>
        <end position="325"/>
    </location>
</feature>
<comment type="catalytic activity">
    <reaction evidence="10">
        <text>malonyl-[ACP] + acetyl-CoA + H(+) = 3-oxobutanoyl-[ACP] + CO2 + CoA</text>
        <dbReference type="Rhea" id="RHEA:12080"/>
        <dbReference type="Rhea" id="RHEA-COMP:9623"/>
        <dbReference type="Rhea" id="RHEA-COMP:9625"/>
        <dbReference type="ChEBI" id="CHEBI:15378"/>
        <dbReference type="ChEBI" id="CHEBI:16526"/>
        <dbReference type="ChEBI" id="CHEBI:57287"/>
        <dbReference type="ChEBI" id="CHEBI:57288"/>
        <dbReference type="ChEBI" id="CHEBI:78449"/>
        <dbReference type="ChEBI" id="CHEBI:78450"/>
        <dbReference type="EC" id="2.3.1.180"/>
    </reaction>
    <physiologicalReaction direction="left-to-right" evidence="10">
        <dbReference type="Rhea" id="RHEA:12081"/>
    </physiologicalReaction>
</comment>
<dbReference type="PANTHER" id="PTHR43091:SF1">
    <property type="entry name" value="BETA-KETOACYL-[ACYL-CARRIER-PROTEIN] SYNTHASE III, CHLOROPLASTIC"/>
    <property type="match status" value="1"/>
</dbReference>
<feature type="active site" evidence="14">
    <location>
        <position position="112"/>
    </location>
</feature>
<dbReference type="Gene3D" id="3.40.47.10">
    <property type="match status" value="1"/>
</dbReference>
<keyword evidence="6 14" id="KW-0443">Lipid metabolism</keyword>
<evidence type="ECO:0000256" key="6">
    <source>
        <dbReference type="ARBA" id="ARBA00023098"/>
    </source>
</evidence>
<dbReference type="HAMAP" id="MF_01815">
    <property type="entry name" value="FabH"/>
    <property type="match status" value="1"/>
</dbReference>
<dbReference type="UniPathway" id="UPA00094"/>
<proteinExistence type="inferred from homology"/>
<keyword evidence="18" id="KW-1185">Reference proteome</keyword>
<comment type="catalytic activity">
    <reaction evidence="11">
        <text>(2S)-2-methylbutanoyl-CoA + malonyl-[ACP] + H(+) = (4S)-4-methyl-3-oxohexanoyl-[ACP] + CO2 + CoA</text>
        <dbReference type="Rhea" id="RHEA:42276"/>
        <dbReference type="Rhea" id="RHEA-COMP:9623"/>
        <dbReference type="Rhea" id="RHEA-COMP:17148"/>
        <dbReference type="ChEBI" id="CHEBI:15378"/>
        <dbReference type="ChEBI" id="CHEBI:16526"/>
        <dbReference type="ChEBI" id="CHEBI:57287"/>
        <dbReference type="ChEBI" id="CHEBI:78449"/>
        <dbReference type="ChEBI" id="CHEBI:88166"/>
        <dbReference type="ChEBI" id="CHEBI:167462"/>
        <dbReference type="EC" id="2.3.1.300"/>
    </reaction>
    <physiologicalReaction direction="left-to-right" evidence="11">
        <dbReference type="Rhea" id="RHEA:42277"/>
    </physiologicalReaction>
</comment>
<dbReference type="NCBIfam" id="NF006829">
    <property type="entry name" value="PRK09352.1"/>
    <property type="match status" value="1"/>
</dbReference>
<dbReference type="KEGG" id="cmah:C1I91_22560"/>
<evidence type="ECO:0000256" key="12">
    <source>
        <dbReference type="ARBA" id="ARBA00052467"/>
    </source>
</evidence>
<evidence type="ECO:0000256" key="11">
    <source>
        <dbReference type="ARBA" id="ARBA00052407"/>
    </source>
</evidence>
<dbReference type="Pfam" id="PF08541">
    <property type="entry name" value="ACP_syn_III_C"/>
    <property type="match status" value="1"/>
</dbReference>
<dbReference type="RefSeq" id="WP_128214912.1">
    <property type="nucleotide sequence ID" value="NZ_CP025746.1"/>
</dbReference>
<dbReference type="InterPro" id="IPR004655">
    <property type="entry name" value="FabH"/>
</dbReference>
<keyword evidence="8 14" id="KW-0511">Multifunctional enzyme</keyword>
<feature type="active site" evidence="14">
    <location>
        <position position="252"/>
    </location>
</feature>
<dbReference type="SUPFAM" id="SSF53901">
    <property type="entry name" value="Thiolase-like"/>
    <property type="match status" value="1"/>
</dbReference>
<feature type="domain" description="Beta-ketoacyl-[acyl-carrier-protein] synthase III N-terminal" evidence="16">
    <location>
        <begin position="106"/>
        <end position="183"/>
    </location>
</feature>
<organism evidence="17 18">
    <name type="scientific">Clostridium manihotivorum</name>
    <dbReference type="NCBI Taxonomy" id="2320868"/>
    <lineage>
        <taxon>Bacteria</taxon>
        <taxon>Bacillati</taxon>
        <taxon>Bacillota</taxon>
        <taxon>Clostridia</taxon>
        <taxon>Eubacteriales</taxon>
        <taxon>Clostridiaceae</taxon>
        <taxon>Clostridium</taxon>
    </lineage>
</organism>
<keyword evidence="14" id="KW-0963">Cytoplasm</keyword>
<evidence type="ECO:0000256" key="3">
    <source>
        <dbReference type="ARBA" id="ARBA00022516"/>
    </source>
</evidence>
<keyword evidence="5 14" id="KW-0276">Fatty acid metabolism</keyword>
<dbReference type="EMBL" id="CP025746">
    <property type="protein sequence ID" value="QAA34191.1"/>
    <property type="molecule type" value="Genomic_DNA"/>
</dbReference>
<dbReference type="GO" id="GO:0033818">
    <property type="term" value="F:beta-ketoacyl-acyl-carrier-protein synthase III activity"/>
    <property type="evidence" value="ECO:0007669"/>
    <property type="project" value="UniProtKB-UniRule"/>
</dbReference>